<dbReference type="PROSITE" id="PS50109">
    <property type="entry name" value="HIS_KIN"/>
    <property type="match status" value="1"/>
</dbReference>
<evidence type="ECO:0000256" key="5">
    <source>
        <dbReference type="ARBA" id="ARBA00022777"/>
    </source>
</evidence>
<dbReference type="GO" id="GO:0000155">
    <property type="term" value="F:phosphorelay sensor kinase activity"/>
    <property type="evidence" value="ECO:0007669"/>
    <property type="project" value="InterPro"/>
</dbReference>
<organism evidence="11 12">
    <name type="scientific">Venustampulla echinocandica</name>
    <dbReference type="NCBI Taxonomy" id="2656787"/>
    <lineage>
        <taxon>Eukaryota</taxon>
        <taxon>Fungi</taxon>
        <taxon>Dikarya</taxon>
        <taxon>Ascomycota</taxon>
        <taxon>Pezizomycotina</taxon>
        <taxon>Leotiomycetes</taxon>
        <taxon>Helotiales</taxon>
        <taxon>Pleuroascaceae</taxon>
        <taxon>Venustampulla</taxon>
    </lineage>
</organism>
<dbReference type="STRING" id="2656787.A0A370TWW4"/>
<dbReference type="Gene3D" id="3.40.50.2300">
    <property type="match status" value="1"/>
</dbReference>
<feature type="compositionally biased region" description="Basic and acidic residues" evidence="8">
    <location>
        <begin position="8"/>
        <end position="24"/>
    </location>
</feature>
<reference evidence="11 12" key="1">
    <citation type="journal article" date="2018" name="IMA Fungus">
        <title>IMA Genome-F 9: Draft genome sequence of Annulohypoxylon stygium, Aspergillus mulundensis, Berkeleyomyces basicola (syn. Thielaviopsis basicola), Ceratocystis smalleyi, two Cercospora beticola strains, Coleophoma cylindrospora, Fusarium fracticaudum, Phialophora cf. hyalina, and Morchella septimelata.</title>
        <authorList>
            <person name="Wingfield B.D."/>
            <person name="Bills G.F."/>
            <person name="Dong Y."/>
            <person name="Huang W."/>
            <person name="Nel W.J."/>
            <person name="Swalarsk-Parry B.S."/>
            <person name="Vaghefi N."/>
            <person name="Wilken P.M."/>
            <person name="An Z."/>
            <person name="de Beer Z.W."/>
            <person name="De Vos L."/>
            <person name="Chen L."/>
            <person name="Duong T.A."/>
            <person name="Gao Y."/>
            <person name="Hammerbacher A."/>
            <person name="Kikkert J.R."/>
            <person name="Li Y."/>
            <person name="Li H."/>
            <person name="Li K."/>
            <person name="Li Q."/>
            <person name="Liu X."/>
            <person name="Ma X."/>
            <person name="Naidoo K."/>
            <person name="Pethybridge S.J."/>
            <person name="Sun J."/>
            <person name="Steenkamp E.T."/>
            <person name="van der Nest M.A."/>
            <person name="van Wyk S."/>
            <person name="Wingfield M.J."/>
            <person name="Xiong C."/>
            <person name="Yue Q."/>
            <person name="Zhang X."/>
        </authorList>
    </citation>
    <scope>NUCLEOTIDE SEQUENCE [LARGE SCALE GENOMIC DNA]</scope>
    <source>
        <strain evidence="11 12">BP 5553</strain>
    </source>
</reference>
<dbReference type="AlphaFoldDB" id="A0A370TWW4"/>
<gene>
    <name evidence="11" type="ORF">BP5553_04353</name>
</gene>
<protein>
    <recommendedName>
        <fullName evidence="2">histidine kinase</fullName>
        <ecNumber evidence="2">2.7.13.3</ecNumber>
    </recommendedName>
</protein>
<dbReference type="GeneID" id="43597202"/>
<feature type="domain" description="Histidine kinase" evidence="9">
    <location>
        <begin position="540"/>
        <end position="812"/>
    </location>
</feature>
<feature type="coiled-coil region" evidence="7">
    <location>
        <begin position="366"/>
        <end position="400"/>
    </location>
</feature>
<sequence length="994" mass="109850">MPSAEGLETDRGGAKGDGDSDRRYHGDRRKPQSFPLRPQAIPFSPTRWFDYLPDTDHVKLFLSGDWPASPLGPLESWDQILRFSVVRVLTDSQPACLFWGDKKIAIYNDAYAPLAGKAHPALMGSPLTSGFPTMWERILSFCDAAEQRGSAIDMKDQVAIERDGLVQETYFTGNLIPIRGDSGRVEGFHNSTHEITRQLLSDRRASMLSSMDIPSGFDHHGNLASYVMPSLETNNLDIPMALLYEIDEHTVPDTSLVVLCGQIGVPPGHQIALENADLHDYNSGGLVSVLRQAIARGGAITLPVDEKFMGVQWQGFGEPSRSFSILPLSSAGRLFGFLVIGANPRRPIDGDHHQFMRELASKVSSIAATIITVEEAKRRNEHLEKQIANNEKQIRFMAQNASVGMLHSSIDGAMLWANEQYHKLTEYDGQNIPLSRSSHLEIYVDEDHAKAEEAWKRLIGGAPNVSTELHLNKLFTPPSGDPEPSCILSHSFPYLENGKVKSVMTCMSDISALKWAERTEARKATAAADAKRQQEEFIDMVSHEMRNPLSAIYTSADTITHSLAEAQGKGITEERLLETLRSNADCARTIMSAAKLQKRIIDDVLTLSKLEYQILSISPQPMQLPDVVDSMLKMFESDMLAHHIHASAVAEPSLKANNVDWVVCDPARLSQILVNFLTNGIKFTKAESKREITVRYGAVTSEPRKAFPAAVHWAPIDEQAASATTPQEPSDGPPLYLTLTVKDTGVGMTPAEMQRLFSRFVQANAKTSIKYGGSGLGLFISKQLTEKLGGEIGVLSEPSEGSLFAFYVKAQYTEPPAADPSIHDFQKAPSPLRTMSTPIAKALHDLNRMHVLIVEDNQLIQTVFAQRLAKEGCVVEVANHGLDALQRLRETNLWHESTSVGKHLDIILMDWEMPIMDGLTCIREIRELEKVGKLTTHIEIITTTANAREEQIQKALAAGADAVISKPYLIGDLLKLMRERLSPALRLKRMSSSP</sequence>
<evidence type="ECO:0000256" key="6">
    <source>
        <dbReference type="PROSITE-ProRule" id="PRU00169"/>
    </source>
</evidence>
<dbReference type="Gene3D" id="1.10.287.130">
    <property type="match status" value="1"/>
</dbReference>
<dbReference type="EC" id="2.7.13.3" evidence="2"/>
<dbReference type="SUPFAM" id="SSF52172">
    <property type="entry name" value="CheY-like"/>
    <property type="match status" value="1"/>
</dbReference>
<dbReference type="Gene3D" id="3.30.565.10">
    <property type="entry name" value="Histidine kinase-like ATPase, C-terminal domain"/>
    <property type="match status" value="1"/>
</dbReference>
<dbReference type="InterPro" id="IPR011006">
    <property type="entry name" value="CheY-like_superfamily"/>
</dbReference>
<dbReference type="SUPFAM" id="SSF55874">
    <property type="entry name" value="ATPase domain of HSP90 chaperone/DNA topoisomerase II/histidine kinase"/>
    <property type="match status" value="1"/>
</dbReference>
<keyword evidence="4" id="KW-0808">Transferase</keyword>
<dbReference type="Proteomes" id="UP000254866">
    <property type="component" value="Unassembled WGS sequence"/>
</dbReference>
<dbReference type="SUPFAM" id="SSF47384">
    <property type="entry name" value="Homodimeric domain of signal transducing histidine kinase"/>
    <property type="match status" value="1"/>
</dbReference>
<dbReference type="InterPro" id="IPR001789">
    <property type="entry name" value="Sig_transdc_resp-reg_receiver"/>
</dbReference>
<evidence type="ECO:0000259" key="9">
    <source>
        <dbReference type="PROSITE" id="PS50109"/>
    </source>
</evidence>
<keyword evidence="3 6" id="KW-0597">Phosphoprotein</keyword>
<dbReference type="PRINTS" id="PR00344">
    <property type="entry name" value="BCTRLSENSOR"/>
</dbReference>
<comment type="caution">
    <text evidence="11">The sequence shown here is derived from an EMBL/GenBank/DDBJ whole genome shotgun (WGS) entry which is preliminary data.</text>
</comment>
<feature type="modified residue" description="4-aspartylphosphate" evidence="6">
    <location>
        <position position="910"/>
    </location>
</feature>
<evidence type="ECO:0000256" key="4">
    <source>
        <dbReference type="ARBA" id="ARBA00022679"/>
    </source>
</evidence>
<dbReference type="SMART" id="SM00448">
    <property type="entry name" value="REC"/>
    <property type="match status" value="1"/>
</dbReference>
<evidence type="ECO:0000256" key="7">
    <source>
        <dbReference type="SAM" id="Coils"/>
    </source>
</evidence>
<feature type="region of interest" description="Disordered" evidence="8">
    <location>
        <begin position="1"/>
        <end position="41"/>
    </location>
</feature>
<dbReference type="RefSeq" id="XP_031872669.1">
    <property type="nucleotide sequence ID" value="XM_032012976.1"/>
</dbReference>
<evidence type="ECO:0000313" key="12">
    <source>
        <dbReference type="Proteomes" id="UP000254866"/>
    </source>
</evidence>
<evidence type="ECO:0000259" key="10">
    <source>
        <dbReference type="PROSITE" id="PS50110"/>
    </source>
</evidence>
<dbReference type="EMBL" id="NPIC01000002">
    <property type="protein sequence ID" value="RDL40013.1"/>
    <property type="molecule type" value="Genomic_DNA"/>
</dbReference>
<dbReference type="InterPro" id="IPR003661">
    <property type="entry name" value="HisK_dim/P_dom"/>
</dbReference>
<dbReference type="Pfam" id="PF02518">
    <property type="entry name" value="HATPase_c"/>
    <property type="match status" value="1"/>
</dbReference>
<proteinExistence type="predicted"/>
<name>A0A370TWW4_9HELO</name>
<dbReference type="InterPro" id="IPR005467">
    <property type="entry name" value="His_kinase_dom"/>
</dbReference>
<dbReference type="InterPro" id="IPR036890">
    <property type="entry name" value="HATPase_C_sf"/>
</dbReference>
<evidence type="ECO:0000256" key="3">
    <source>
        <dbReference type="ARBA" id="ARBA00022553"/>
    </source>
</evidence>
<evidence type="ECO:0000256" key="8">
    <source>
        <dbReference type="SAM" id="MobiDB-lite"/>
    </source>
</evidence>
<dbReference type="InterPro" id="IPR003594">
    <property type="entry name" value="HATPase_dom"/>
</dbReference>
<keyword evidence="5" id="KW-0418">Kinase</keyword>
<accession>A0A370TWW4</accession>
<dbReference type="SMART" id="SM00387">
    <property type="entry name" value="HATPase_c"/>
    <property type="match status" value="1"/>
</dbReference>
<dbReference type="Pfam" id="PF00512">
    <property type="entry name" value="HisKA"/>
    <property type="match status" value="1"/>
</dbReference>
<evidence type="ECO:0000256" key="1">
    <source>
        <dbReference type="ARBA" id="ARBA00000085"/>
    </source>
</evidence>
<dbReference type="InterPro" id="IPR035965">
    <property type="entry name" value="PAS-like_dom_sf"/>
</dbReference>
<dbReference type="OrthoDB" id="60033at2759"/>
<dbReference type="Pfam" id="PF00072">
    <property type="entry name" value="Response_reg"/>
    <property type="match status" value="1"/>
</dbReference>
<comment type="catalytic activity">
    <reaction evidence="1">
        <text>ATP + protein L-histidine = ADP + protein N-phospho-L-histidine.</text>
        <dbReference type="EC" id="2.7.13.3"/>
    </reaction>
</comment>
<keyword evidence="7" id="KW-0175">Coiled coil</keyword>
<evidence type="ECO:0000256" key="2">
    <source>
        <dbReference type="ARBA" id="ARBA00012438"/>
    </source>
</evidence>
<dbReference type="PANTHER" id="PTHR43047">
    <property type="entry name" value="TWO-COMPONENT HISTIDINE PROTEIN KINASE"/>
    <property type="match status" value="1"/>
</dbReference>
<dbReference type="InterPro" id="IPR004358">
    <property type="entry name" value="Sig_transdc_His_kin-like_C"/>
</dbReference>
<dbReference type="InterPro" id="IPR036097">
    <property type="entry name" value="HisK_dim/P_sf"/>
</dbReference>
<dbReference type="PROSITE" id="PS50110">
    <property type="entry name" value="RESPONSE_REGULATORY"/>
    <property type="match status" value="1"/>
</dbReference>
<dbReference type="Gene3D" id="3.30.450.20">
    <property type="entry name" value="PAS domain"/>
    <property type="match status" value="2"/>
</dbReference>
<dbReference type="CDD" id="cd17546">
    <property type="entry name" value="REC_hyHK_CKI1_RcsC-like"/>
    <property type="match status" value="1"/>
</dbReference>
<feature type="domain" description="Response regulatory" evidence="10">
    <location>
        <begin position="850"/>
        <end position="981"/>
    </location>
</feature>
<dbReference type="SMART" id="SM00388">
    <property type="entry name" value="HisKA"/>
    <property type="match status" value="1"/>
</dbReference>
<evidence type="ECO:0000313" key="11">
    <source>
        <dbReference type="EMBL" id="RDL40013.1"/>
    </source>
</evidence>
<keyword evidence="12" id="KW-1185">Reference proteome</keyword>
<dbReference type="SUPFAM" id="SSF55785">
    <property type="entry name" value="PYP-like sensor domain (PAS domain)"/>
    <property type="match status" value="1"/>
</dbReference>
<dbReference type="CDD" id="cd00082">
    <property type="entry name" value="HisKA"/>
    <property type="match status" value="1"/>
</dbReference>